<dbReference type="Gene3D" id="3.10.580.10">
    <property type="entry name" value="CBS-domain"/>
    <property type="match status" value="1"/>
</dbReference>
<dbReference type="PANTHER" id="PTHR43773:SF1">
    <property type="entry name" value="MAGNESIUM TRANSPORTER MGTE"/>
    <property type="match status" value="1"/>
</dbReference>
<evidence type="ECO:0000313" key="3">
    <source>
        <dbReference type="EMBL" id="MFC4267171.1"/>
    </source>
</evidence>
<dbReference type="RefSeq" id="WP_230068326.1">
    <property type="nucleotide sequence ID" value="NZ_BAABLL010000017.1"/>
</dbReference>
<keyword evidence="4" id="KW-1185">Reference proteome</keyword>
<name>A0ABV8R3Z1_9MICC</name>
<dbReference type="InterPro" id="IPR000644">
    <property type="entry name" value="CBS_dom"/>
</dbReference>
<dbReference type="Pfam" id="PF03448">
    <property type="entry name" value="MgtE_N"/>
    <property type="match status" value="1"/>
</dbReference>
<proteinExistence type="predicted"/>
<evidence type="ECO:0000313" key="4">
    <source>
        <dbReference type="Proteomes" id="UP001595773"/>
    </source>
</evidence>
<dbReference type="SUPFAM" id="SSF54631">
    <property type="entry name" value="CBS-domain pair"/>
    <property type="match status" value="1"/>
</dbReference>
<dbReference type="InterPro" id="IPR006669">
    <property type="entry name" value="MgtE_transporter"/>
</dbReference>
<dbReference type="PANTHER" id="PTHR43773">
    <property type="entry name" value="MAGNESIUM TRANSPORTER MGTE"/>
    <property type="match status" value="1"/>
</dbReference>
<dbReference type="Pfam" id="PF00571">
    <property type="entry name" value="CBS"/>
    <property type="match status" value="1"/>
</dbReference>
<dbReference type="PROSITE" id="PS51371">
    <property type="entry name" value="CBS"/>
    <property type="match status" value="1"/>
</dbReference>
<protein>
    <submittedName>
        <fullName evidence="3">Magnesium transporter MgtE N-terminal domain-containing protein</fullName>
    </submittedName>
</protein>
<dbReference type="CDD" id="cd04606">
    <property type="entry name" value="CBS_pair_Mg_transporter"/>
    <property type="match status" value="1"/>
</dbReference>
<sequence>MNTPPLKLSALLKNAVIDAKGLQIGTLADLIVCLNPDHAPQLSGLVLRIGSGTVYAPISIVLSMTSERITLASARLDLRPFERRDGEVLLRADVLGHRMIDIGHAALVRAYDVQLEHNAQGWTATGVDTHKARRLNFNRDHETHPVRRWEDFEPLIGHTDSLASRAGGTGLDRLKAPQFADLIEEATTDEQNELLNHVHGNPELEADVFEELDDDSQSEILAARTNRETAAILGRMRPDDAADALMDLPQDRRTDVLGLLPQPQRARVTKLLGFHDATAGGLMGLDFIQFPPDTTIALALTALSRSTTSQPEALNVLFSIDTGGRLVGSLGLVQALQLPQDTLLLHACDPDPVFATPGDDVVDVTNRMADFNLLLLPVLDPEGRILGVVTVDDALEAAIPQDWRRREAQPHPSTPTNHH</sequence>
<dbReference type="SUPFAM" id="SSF158791">
    <property type="entry name" value="MgtE N-terminal domain-like"/>
    <property type="match status" value="1"/>
</dbReference>
<organism evidence="3 4">
    <name type="scientific">Arthrobacter cryoconiti</name>
    <dbReference type="NCBI Taxonomy" id="748907"/>
    <lineage>
        <taxon>Bacteria</taxon>
        <taxon>Bacillati</taxon>
        <taxon>Actinomycetota</taxon>
        <taxon>Actinomycetes</taxon>
        <taxon>Micrococcales</taxon>
        <taxon>Micrococcaceae</taxon>
        <taxon>Arthrobacter</taxon>
    </lineage>
</organism>
<reference evidence="4" key="1">
    <citation type="journal article" date="2019" name="Int. J. Syst. Evol. Microbiol.">
        <title>The Global Catalogue of Microorganisms (GCM) 10K type strain sequencing project: providing services to taxonomists for standard genome sequencing and annotation.</title>
        <authorList>
            <consortium name="The Broad Institute Genomics Platform"/>
            <consortium name="The Broad Institute Genome Sequencing Center for Infectious Disease"/>
            <person name="Wu L."/>
            <person name="Ma J."/>
        </authorList>
    </citation>
    <scope>NUCLEOTIDE SEQUENCE [LARGE SCALE GENOMIC DNA]</scope>
    <source>
        <strain evidence="4">CGMCC 1.10698</strain>
    </source>
</reference>
<feature type="domain" description="CBS" evidence="2">
    <location>
        <begin position="348"/>
        <end position="407"/>
    </location>
</feature>
<comment type="caution">
    <text evidence="3">The sequence shown here is derived from an EMBL/GenBank/DDBJ whole genome shotgun (WGS) entry which is preliminary data.</text>
</comment>
<dbReference type="Proteomes" id="UP001595773">
    <property type="component" value="Unassembled WGS sequence"/>
</dbReference>
<gene>
    <name evidence="3" type="ORF">ACFOW9_16305</name>
</gene>
<keyword evidence="1" id="KW-0129">CBS domain</keyword>
<dbReference type="InterPro" id="IPR046342">
    <property type="entry name" value="CBS_dom_sf"/>
</dbReference>
<evidence type="ECO:0000256" key="1">
    <source>
        <dbReference type="PROSITE-ProRule" id="PRU00703"/>
    </source>
</evidence>
<dbReference type="SMART" id="SM00924">
    <property type="entry name" value="MgtE_N"/>
    <property type="match status" value="1"/>
</dbReference>
<dbReference type="Gene3D" id="1.25.60.10">
    <property type="entry name" value="MgtE N-terminal domain-like"/>
    <property type="match status" value="1"/>
</dbReference>
<dbReference type="EMBL" id="JBHSCQ010000024">
    <property type="protein sequence ID" value="MFC4267171.1"/>
    <property type="molecule type" value="Genomic_DNA"/>
</dbReference>
<accession>A0ABV8R3Z1</accession>
<evidence type="ECO:0000259" key="2">
    <source>
        <dbReference type="PROSITE" id="PS51371"/>
    </source>
</evidence>
<dbReference type="InterPro" id="IPR038076">
    <property type="entry name" value="MgtE_N_sf"/>
</dbReference>
<dbReference type="InterPro" id="IPR006668">
    <property type="entry name" value="Mg_transptr_MgtE_intracell_dom"/>
</dbReference>